<sequence length="215" mass="23586">MTHDESAKIHRGRRAVASACSTSQLSCTLRLYRFFTEHQFFFMHNLTISTSSSCNGLSGGQQLSLLLQSDAGKQLRPLRYLLHCLSTAAWCLVRSVLSLSACSNRAPSSRTRISSTSISFASSISITRASSCSLQPQISNKAPQLPATTCVSGADDSLVKGSTLGWYRCVLKAYRFALKVRSVFNCCIALCSFLCPTYSIDSTLIYIIMRTQPIK</sequence>
<dbReference type="AlphaFoldDB" id="A0A448WJN0"/>
<comment type="caution">
    <text evidence="1">The sequence shown here is derived from an EMBL/GenBank/DDBJ whole genome shotgun (WGS) entry which is preliminary data.</text>
</comment>
<gene>
    <name evidence="1" type="ORF">PXEA_LOCUS6730</name>
</gene>
<evidence type="ECO:0000313" key="2">
    <source>
        <dbReference type="Proteomes" id="UP000784294"/>
    </source>
</evidence>
<name>A0A448WJN0_9PLAT</name>
<evidence type="ECO:0000313" key="1">
    <source>
        <dbReference type="EMBL" id="VEL13290.1"/>
    </source>
</evidence>
<protein>
    <submittedName>
        <fullName evidence="1">Uncharacterized protein</fullName>
    </submittedName>
</protein>
<accession>A0A448WJN0</accession>
<keyword evidence="2" id="KW-1185">Reference proteome</keyword>
<dbReference type="EMBL" id="CAAALY010017336">
    <property type="protein sequence ID" value="VEL13290.1"/>
    <property type="molecule type" value="Genomic_DNA"/>
</dbReference>
<organism evidence="1 2">
    <name type="scientific">Protopolystoma xenopodis</name>
    <dbReference type="NCBI Taxonomy" id="117903"/>
    <lineage>
        <taxon>Eukaryota</taxon>
        <taxon>Metazoa</taxon>
        <taxon>Spiralia</taxon>
        <taxon>Lophotrochozoa</taxon>
        <taxon>Platyhelminthes</taxon>
        <taxon>Monogenea</taxon>
        <taxon>Polyopisthocotylea</taxon>
        <taxon>Polystomatidea</taxon>
        <taxon>Polystomatidae</taxon>
        <taxon>Protopolystoma</taxon>
    </lineage>
</organism>
<proteinExistence type="predicted"/>
<reference evidence="1" key="1">
    <citation type="submission" date="2018-11" db="EMBL/GenBank/DDBJ databases">
        <authorList>
            <consortium name="Pathogen Informatics"/>
        </authorList>
    </citation>
    <scope>NUCLEOTIDE SEQUENCE</scope>
</reference>
<dbReference type="Proteomes" id="UP000784294">
    <property type="component" value="Unassembled WGS sequence"/>
</dbReference>